<dbReference type="InterPro" id="IPR002110">
    <property type="entry name" value="Ankyrin_rpt"/>
</dbReference>
<gene>
    <name evidence="2" type="ORF">SLEP1_g37554</name>
</gene>
<reference evidence="2 3" key="1">
    <citation type="journal article" date="2021" name="Commun. Biol.">
        <title>The genome of Shorea leprosula (Dipterocarpaceae) highlights the ecological relevance of drought in aseasonal tropical rainforests.</title>
        <authorList>
            <person name="Ng K.K.S."/>
            <person name="Kobayashi M.J."/>
            <person name="Fawcett J.A."/>
            <person name="Hatakeyama M."/>
            <person name="Paape T."/>
            <person name="Ng C.H."/>
            <person name="Ang C.C."/>
            <person name="Tnah L.H."/>
            <person name="Lee C.T."/>
            <person name="Nishiyama T."/>
            <person name="Sese J."/>
            <person name="O'Brien M.J."/>
            <person name="Copetti D."/>
            <person name="Mohd Noor M.I."/>
            <person name="Ong R.C."/>
            <person name="Putra M."/>
            <person name="Sireger I.Z."/>
            <person name="Indrioko S."/>
            <person name="Kosugi Y."/>
            <person name="Izuno A."/>
            <person name="Isagi Y."/>
            <person name="Lee S.L."/>
            <person name="Shimizu K.K."/>
        </authorList>
    </citation>
    <scope>NUCLEOTIDE SEQUENCE [LARGE SCALE GENOMIC DNA]</scope>
    <source>
        <strain evidence="2">214</strain>
    </source>
</reference>
<comment type="caution">
    <text evidence="2">The sequence shown here is derived from an EMBL/GenBank/DDBJ whole genome shotgun (WGS) entry which is preliminary data.</text>
</comment>
<keyword evidence="1" id="KW-0040">ANK repeat</keyword>
<evidence type="ECO:0000313" key="3">
    <source>
        <dbReference type="Proteomes" id="UP001054252"/>
    </source>
</evidence>
<dbReference type="Proteomes" id="UP001054252">
    <property type="component" value="Unassembled WGS sequence"/>
</dbReference>
<protein>
    <submittedName>
        <fullName evidence="2">Uncharacterized protein</fullName>
    </submittedName>
</protein>
<dbReference type="Gene3D" id="1.25.40.20">
    <property type="entry name" value="Ankyrin repeat-containing domain"/>
    <property type="match status" value="1"/>
</dbReference>
<feature type="repeat" description="ANK" evidence="1">
    <location>
        <begin position="104"/>
        <end position="125"/>
    </location>
</feature>
<name>A0AAV5KV23_9ROSI</name>
<sequence length="172" mass="19097">MDERMREVSEAGNVSDLYELIQQNPYVLKSIDEFPFVDTPLHRAASEGHIDFVMEIMNLKPSFARKLNPSGFSPMHLALQNDKNLVASELLKVDKDLVRVKGSGGLTPLHLAVEQGKLDIMAEFLDACPECITDVTIQERVERGLGGKGEVPRVPSFDKVKINFLCSSSVII</sequence>
<proteinExistence type="predicted"/>
<dbReference type="InterPro" id="IPR036770">
    <property type="entry name" value="Ankyrin_rpt-contain_sf"/>
</dbReference>
<organism evidence="2 3">
    <name type="scientific">Rubroshorea leprosula</name>
    <dbReference type="NCBI Taxonomy" id="152421"/>
    <lineage>
        <taxon>Eukaryota</taxon>
        <taxon>Viridiplantae</taxon>
        <taxon>Streptophyta</taxon>
        <taxon>Embryophyta</taxon>
        <taxon>Tracheophyta</taxon>
        <taxon>Spermatophyta</taxon>
        <taxon>Magnoliopsida</taxon>
        <taxon>eudicotyledons</taxon>
        <taxon>Gunneridae</taxon>
        <taxon>Pentapetalae</taxon>
        <taxon>rosids</taxon>
        <taxon>malvids</taxon>
        <taxon>Malvales</taxon>
        <taxon>Dipterocarpaceae</taxon>
        <taxon>Rubroshorea</taxon>
    </lineage>
</organism>
<evidence type="ECO:0000256" key="1">
    <source>
        <dbReference type="PROSITE-ProRule" id="PRU00023"/>
    </source>
</evidence>
<dbReference type="Pfam" id="PF12796">
    <property type="entry name" value="Ank_2"/>
    <property type="match status" value="1"/>
</dbReference>
<dbReference type="AlphaFoldDB" id="A0AAV5KV23"/>
<dbReference type="PROSITE" id="PS50297">
    <property type="entry name" value="ANK_REP_REGION"/>
    <property type="match status" value="1"/>
</dbReference>
<dbReference type="SMART" id="SM00248">
    <property type="entry name" value="ANK"/>
    <property type="match status" value="3"/>
</dbReference>
<dbReference type="EMBL" id="BPVZ01000079">
    <property type="protein sequence ID" value="GKV28510.1"/>
    <property type="molecule type" value="Genomic_DNA"/>
</dbReference>
<dbReference type="PANTHER" id="PTHR24128">
    <property type="entry name" value="HOMEOBOX PROTEIN WARIAI"/>
    <property type="match status" value="1"/>
</dbReference>
<accession>A0AAV5KV23</accession>
<dbReference type="PANTHER" id="PTHR24128:SF24">
    <property type="entry name" value="ANKYRIN REPEAT PROTEIN"/>
    <property type="match status" value="1"/>
</dbReference>
<evidence type="ECO:0000313" key="2">
    <source>
        <dbReference type="EMBL" id="GKV28510.1"/>
    </source>
</evidence>
<dbReference type="SUPFAM" id="SSF48403">
    <property type="entry name" value="Ankyrin repeat"/>
    <property type="match status" value="1"/>
</dbReference>
<dbReference type="PROSITE" id="PS50088">
    <property type="entry name" value="ANK_REPEAT"/>
    <property type="match status" value="1"/>
</dbReference>
<keyword evidence="3" id="KW-1185">Reference proteome</keyword>